<gene>
    <name evidence="2" type="ORF">CVT26_001132</name>
</gene>
<keyword evidence="3" id="KW-1185">Reference proteome</keyword>
<comment type="caution">
    <text evidence="2">The sequence shown here is derived from an EMBL/GenBank/DDBJ whole genome shotgun (WGS) entry which is preliminary data.</text>
</comment>
<organism evidence="2 3">
    <name type="scientific">Gymnopilus dilepis</name>
    <dbReference type="NCBI Taxonomy" id="231916"/>
    <lineage>
        <taxon>Eukaryota</taxon>
        <taxon>Fungi</taxon>
        <taxon>Dikarya</taxon>
        <taxon>Basidiomycota</taxon>
        <taxon>Agaricomycotina</taxon>
        <taxon>Agaricomycetes</taxon>
        <taxon>Agaricomycetidae</taxon>
        <taxon>Agaricales</taxon>
        <taxon>Agaricineae</taxon>
        <taxon>Hymenogastraceae</taxon>
        <taxon>Gymnopilus</taxon>
    </lineage>
</organism>
<feature type="region of interest" description="Disordered" evidence="1">
    <location>
        <begin position="30"/>
        <end position="56"/>
    </location>
</feature>
<evidence type="ECO:0000313" key="3">
    <source>
        <dbReference type="Proteomes" id="UP000284706"/>
    </source>
</evidence>
<evidence type="ECO:0000313" key="2">
    <source>
        <dbReference type="EMBL" id="PPQ75838.1"/>
    </source>
</evidence>
<dbReference type="Proteomes" id="UP000284706">
    <property type="component" value="Unassembled WGS sequence"/>
</dbReference>
<evidence type="ECO:0000256" key="1">
    <source>
        <dbReference type="SAM" id="MobiDB-lite"/>
    </source>
</evidence>
<protein>
    <submittedName>
        <fullName evidence="2">Uncharacterized protein</fullName>
    </submittedName>
</protein>
<dbReference type="InParanoid" id="A0A409WBH5"/>
<name>A0A409WBH5_9AGAR</name>
<accession>A0A409WBH5</accession>
<dbReference type="EMBL" id="NHYE01005223">
    <property type="protein sequence ID" value="PPQ75838.1"/>
    <property type="molecule type" value="Genomic_DNA"/>
</dbReference>
<sequence length="99" mass="10708">MRISYSGSRFLKPSGSLLADFRPCTVLQAPAPASSSPAASYSPISDQAPASSSPAAKHFLHPTHIHAWRKGGINDWSAPRRHMLRPFSMSHAFALQPQA</sequence>
<dbReference type="AlphaFoldDB" id="A0A409WBH5"/>
<proteinExistence type="predicted"/>
<reference evidence="2 3" key="1">
    <citation type="journal article" date="2018" name="Evol. Lett.">
        <title>Horizontal gene cluster transfer increased hallucinogenic mushroom diversity.</title>
        <authorList>
            <person name="Reynolds H.T."/>
            <person name="Vijayakumar V."/>
            <person name="Gluck-Thaler E."/>
            <person name="Korotkin H.B."/>
            <person name="Matheny P.B."/>
            <person name="Slot J.C."/>
        </authorList>
    </citation>
    <scope>NUCLEOTIDE SEQUENCE [LARGE SCALE GENOMIC DNA]</scope>
    <source>
        <strain evidence="2 3">SRW20</strain>
    </source>
</reference>